<dbReference type="Proteomes" id="UP000705283">
    <property type="component" value="Unassembled WGS sequence"/>
</dbReference>
<reference evidence="2" key="3">
    <citation type="submission" date="2020-11" db="EMBL/GenBank/DDBJ databases">
        <authorList>
            <person name="Lee S.D."/>
        </authorList>
    </citation>
    <scope>NUCLEOTIDE SEQUENCE</scope>
    <source>
        <strain evidence="2">SAP-2</strain>
    </source>
</reference>
<evidence type="ECO:0000313" key="4">
    <source>
        <dbReference type="Proteomes" id="UP000192722"/>
    </source>
</evidence>
<dbReference type="InterPro" id="IPR037401">
    <property type="entry name" value="SnoaL-like"/>
</dbReference>
<sequence>MTYASTDATFNQPGNDQTTLEKLNTFYRHLDTAQLSKLPEIYHRQAVLVDPVGRHEGIDTLRLYFEQLLAQTHYCRFDIQHQLSTDNETMLFWRMIYSHPRLKKGKELVLDGNSHLRFSENRVIYQRDYYDLGAMLYEHIPLLGNVIKAVKSRLAP</sequence>
<organism evidence="2 5">
    <name type="scientific">Rouxiella silvae</name>
    <dbReference type="NCBI Taxonomy" id="1646373"/>
    <lineage>
        <taxon>Bacteria</taxon>
        <taxon>Pseudomonadati</taxon>
        <taxon>Pseudomonadota</taxon>
        <taxon>Gammaproteobacteria</taxon>
        <taxon>Enterobacterales</taxon>
        <taxon>Yersiniaceae</taxon>
        <taxon>Rouxiella</taxon>
    </lineage>
</organism>
<dbReference type="AlphaFoldDB" id="A0AA40WZT1"/>
<reference evidence="3" key="1">
    <citation type="submission" date="2016-12" db="EMBL/GenBank/DDBJ databases">
        <authorList>
            <person name="Le Fleche-Mateos A."/>
        </authorList>
    </citation>
    <scope>NUCLEOTIDE SEQUENCE</scope>
    <source>
        <strain evidence="3">213</strain>
    </source>
</reference>
<gene>
    <name evidence="3" type="ORF">BS639_00925</name>
    <name evidence="2" type="ORF">ITX54_02510</name>
</gene>
<evidence type="ECO:0000313" key="2">
    <source>
        <dbReference type="EMBL" id="MBF6635537.1"/>
    </source>
</evidence>
<keyword evidence="4" id="KW-1185">Reference proteome</keyword>
<dbReference type="Pfam" id="PF12680">
    <property type="entry name" value="SnoaL_2"/>
    <property type="match status" value="1"/>
</dbReference>
<dbReference type="EMBL" id="JADMKS010000001">
    <property type="protein sequence ID" value="MBF6635537.1"/>
    <property type="molecule type" value="Genomic_DNA"/>
</dbReference>
<evidence type="ECO:0000313" key="3">
    <source>
        <dbReference type="EMBL" id="ORJ23296.1"/>
    </source>
</evidence>
<evidence type="ECO:0000259" key="1">
    <source>
        <dbReference type="Pfam" id="PF12680"/>
    </source>
</evidence>
<name>A0AA40WZT1_9GAMM</name>
<comment type="caution">
    <text evidence="2">The sequence shown here is derived from an EMBL/GenBank/DDBJ whole genome shotgun (WGS) entry which is preliminary data.</text>
</comment>
<protein>
    <submittedName>
        <fullName evidence="2">Nuclear transport factor 2 family protein</fullName>
    </submittedName>
    <submittedName>
        <fullName evidence="3">Transcriptional regulator</fullName>
    </submittedName>
</protein>
<dbReference type="RefSeq" id="WP_055777671.1">
    <property type="nucleotide sequence ID" value="NZ_CBCSCF010000002.1"/>
</dbReference>
<dbReference type="Proteomes" id="UP000192722">
    <property type="component" value="Unassembled WGS sequence"/>
</dbReference>
<feature type="domain" description="SnoaL-like" evidence="1">
    <location>
        <begin position="25"/>
        <end position="123"/>
    </location>
</feature>
<dbReference type="InterPro" id="IPR032710">
    <property type="entry name" value="NTF2-like_dom_sf"/>
</dbReference>
<reference evidence="2" key="4">
    <citation type="submission" date="2022-09" db="EMBL/GenBank/DDBJ databases">
        <title>Rouxiella aceris sp. nov., isolated from tree sap and emended description of the genus Rhouxiella.</title>
        <authorList>
            <person name="Kim I.S."/>
        </authorList>
    </citation>
    <scope>NUCLEOTIDE SEQUENCE</scope>
    <source>
        <strain evidence="2">SAP-2</strain>
    </source>
</reference>
<evidence type="ECO:0000313" key="5">
    <source>
        <dbReference type="Proteomes" id="UP000705283"/>
    </source>
</evidence>
<reference evidence="3 4" key="2">
    <citation type="journal article" date="2017" name="Int. J. Syst. Evol. Microbiol.">
        <title>Rouxiella badensis sp. nov. and Rouxiella silvae sp. nov. isolated from peat bog soil in Germany and emendation of the genus description.</title>
        <authorList>
            <person name="Le Fleche-Mateos A."/>
            <person name="Kugler J.H."/>
            <person name="Hansen S.H."/>
            <person name="Syldatk C."/>
            <person name="Hausmann R."/>
            <person name="Lomprez F."/>
            <person name="Vandenbogaert M."/>
            <person name="Manuguerra J.C."/>
            <person name="Grimont P.A."/>
        </authorList>
    </citation>
    <scope>NUCLEOTIDE SEQUENCE [LARGE SCALE GENOMIC DNA]</scope>
    <source>
        <strain evidence="3 4">213</strain>
    </source>
</reference>
<dbReference type="EMBL" id="MRWD01000001">
    <property type="protein sequence ID" value="ORJ23296.1"/>
    <property type="molecule type" value="Genomic_DNA"/>
</dbReference>
<dbReference type="SUPFAM" id="SSF54427">
    <property type="entry name" value="NTF2-like"/>
    <property type="match status" value="1"/>
</dbReference>
<accession>A0AA40WZT1</accession>
<proteinExistence type="predicted"/>
<dbReference type="Gene3D" id="3.10.450.50">
    <property type="match status" value="1"/>
</dbReference>